<dbReference type="PROSITE" id="PS50297">
    <property type="entry name" value="ANK_REP_REGION"/>
    <property type="match status" value="1"/>
</dbReference>
<keyword evidence="1" id="KW-0677">Repeat</keyword>
<comment type="caution">
    <text evidence="4">The sequence shown here is derived from an EMBL/GenBank/DDBJ whole genome shotgun (WGS) entry which is preliminary data.</text>
</comment>
<name>A0A9W4P249_9EURO</name>
<evidence type="ECO:0000256" key="3">
    <source>
        <dbReference type="PROSITE-ProRule" id="PRU00023"/>
    </source>
</evidence>
<dbReference type="AlphaFoldDB" id="A0A9W4P249"/>
<dbReference type="Pfam" id="PF13637">
    <property type="entry name" value="Ank_4"/>
    <property type="match status" value="1"/>
</dbReference>
<feature type="repeat" description="ANK" evidence="3">
    <location>
        <begin position="196"/>
        <end position="225"/>
    </location>
</feature>
<accession>A0A9W4P249</accession>
<dbReference type="PROSITE" id="PS50088">
    <property type="entry name" value="ANK_REPEAT"/>
    <property type="match status" value="1"/>
</dbReference>
<dbReference type="EMBL" id="CAJVRC010000459">
    <property type="protein sequence ID" value="CAG8882976.1"/>
    <property type="molecule type" value="Genomic_DNA"/>
</dbReference>
<evidence type="ECO:0000256" key="1">
    <source>
        <dbReference type="ARBA" id="ARBA00022737"/>
    </source>
</evidence>
<evidence type="ECO:0000313" key="4">
    <source>
        <dbReference type="EMBL" id="CAG8882976.1"/>
    </source>
</evidence>
<reference evidence="4" key="1">
    <citation type="submission" date="2021-07" db="EMBL/GenBank/DDBJ databases">
        <authorList>
            <person name="Branca A.L. A."/>
        </authorList>
    </citation>
    <scope>NUCLEOTIDE SEQUENCE</scope>
</reference>
<dbReference type="InterPro" id="IPR036770">
    <property type="entry name" value="Ankyrin_rpt-contain_sf"/>
</dbReference>
<evidence type="ECO:0000256" key="2">
    <source>
        <dbReference type="ARBA" id="ARBA00023043"/>
    </source>
</evidence>
<dbReference type="SUPFAM" id="SSF48403">
    <property type="entry name" value="Ankyrin repeat"/>
    <property type="match status" value="1"/>
</dbReference>
<proteinExistence type="predicted"/>
<protein>
    <recommendedName>
        <fullName evidence="6">Ankyrin repeat domain-containing protein</fullName>
    </recommendedName>
</protein>
<evidence type="ECO:0008006" key="6">
    <source>
        <dbReference type="Google" id="ProtNLM"/>
    </source>
</evidence>
<keyword evidence="2 3" id="KW-0040">ANK repeat</keyword>
<gene>
    <name evidence="4" type="ORF">PEGY_LOCUS292</name>
</gene>
<keyword evidence="5" id="KW-1185">Reference proteome</keyword>
<dbReference type="PANTHER" id="PTHR24189">
    <property type="entry name" value="MYOTROPHIN"/>
    <property type="match status" value="1"/>
</dbReference>
<evidence type="ECO:0000313" key="5">
    <source>
        <dbReference type="Proteomes" id="UP001154252"/>
    </source>
</evidence>
<sequence length="255" mass="27662">MEADEAFVEEFLDACAAGDLSNTQEAISSGRLTVEDLDEGLKLATEEARPDIVTALFDAGARATSAVDWLSGEQQELPGIIRQFFDHGLDPNATTSDGEPLLCIQSNPASARELLLRGADPNRCSQRGASPLIRAIASAREEDPSLIELLLAHGAKLEPHLLFKAIAPRLRQGEFMTKYLLAKGLDVNTTHEIWGTPLHRAIDASKLSMIKLLVDAGADRTARPAGTLFHDESPLEFAERSERSDKPAILSLLRS</sequence>
<dbReference type="InterPro" id="IPR002110">
    <property type="entry name" value="Ankyrin_rpt"/>
</dbReference>
<dbReference type="OrthoDB" id="341259at2759"/>
<dbReference type="PANTHER" id="PTHR24189:SF50">
    <property type="entry name" value="ANKYRIN REPEAT AND SOCS BOX PROTEIN 2"/>
    <property type="match status" value="1"/>
</dbReference>
<dbReference type="InterPro" id="IPR050745">
    <property type="entry name" value="Multifunctional_regulatory"/>
</dbReference>
<organism evidence="4 5">
    <name type="scientific">Penicillium egyptiacum</name>
    <dbReference type="NCBI Taxonomy" id="1303716"/>
    <lineage>
        <taxon>Eukaryota</taxon>
        <taxon>Fungi</taxon>
        <taxon>Dikarya</taxon>
        <taxon>Ascomycota</taxon>
        <taxon>Pezizomycotina</taxon>
        <taxon>Eurotiomycetes</taxon>
        <taxon>Eurotiomycetidae</taxon>
        <taxon>Eurotiales</taxon>
        <taxon>Aspergillaceae</taxon>
        <taxon>Penicillium</taxon>
    </lineage>
</organism>
<dbReference type="SMART" id="SM00248">
    <property type="entry name" value="ANK"/>
    <property type="match status" value="3"/>
</dbReference>
<dbReference type="Gene3D" id="1.25.40.20">
    <property type="entry name" value="Ankyrin repeat-containing domain"/>
    <property type="match status" value="2"/>
</dbReference>
<dbReference type="Proteomes" id="UP001154252">
    <property type="component" value="Unassembled WGS sequence"/>
</dbReference>